<evidence type="ECO:0000256" key="2">
    <source>
        <dbReference type="ARBA" id="ARBA00014472"/>
    </source>
</evidence>
<reference evidence="3 4" key="1">
    <citation type="submission" date="2017-04" db="EMBL/GenBank/DDBJ databases">
        <title>Kefir bacterial isolates.</title>
        <authorList>
            <person name="Kim Y."/>
            <person name="Blasche S."/>
            <person name="Patil K.R."/>
        </authorList>
    </citation>
    <scope>NUCLEOTIDE SEQUENCE [LARGE SCALE GENOMIC DNA]</scope>
    <source>
        <strain evidence="3 4">KR</strain>
    </source>
</reference>
<organism evidence="3 4">
    <name type="scientific">Acetobacter fabarum</name>
    <dbReference type="NCBI Taxonomy" id="483199"/>
    <lineage>
        <taxon>Bacteria</taxon>
        <taxon>Pseudomonadati</taxon>
        <taxon>Pseudomonadota</taxon>
        <taxon>Alphaproteobacteria</taxon>
        <taxon>Acetobacterales</taxon>
        <taxon>Acetobacteraceae</taxon>
        <taxon>Acetobacter</taxon>
    </lineage>
</organism>
<dbReference type="EMBL" id="NCXK01000002">
    <property type="protein sequence ID" value="PAK78970.1"/>
    <property type="molecule type" value="Genomic_DNA"/>
</dbReference>
<dbReference type="InterPro" id="IPR050571">
    <property type="entry name" value="Class-IV_PLP-Dep_Aminotrnsfr"/>
</dbReference>
<dbReference type="AlphaFoldDB" id="A0A269Y0I8"/>
<comment type="caution">
    <text evidence="3">The sequence shown here is derived from an EMBL/GenBank/DDBJ whole genome shotgun (WGS) entry which is preliminary data.</text>
</comment>
<gene>
    <name evidence="3" type="ORF">B8X00_03580</name>
</gene>
<comment type="similarity">
    <text evidence="1">Belongs to the class-IV pyridoxal-phosphate-dependent aminotransferase family.</text>
</comment>
<dbReference type="InterPro" id="IPR036038">
    <property type="entry name" value="Aminotransferase-like"/>
</dbReference>
<dbReference type="GO" id="GO:0008696">
    <property type="term" value="F:4-amino-4-deoxychorismate lyase activity"/>
    <property type="evidence" value="ECO:0007669"/>
    <property type="project" value="TreeGrafter"/>
</dbReference>
<proteinExistence type="inferred from homology"/>
<sequence length="268" mass="28386">MTVVWLNGALLARDEARISPADRGFTLGDGLFETMRAVGGQVLHLPRHMARLASGGGVLGMPVPQVGVVEEAATALLQACGLQNAVLRLSVARGEGPRGLLPPVHAHPTVLLTAAPGEFSLARIQAVTSRLIRRDEASPLSYIKSLNYLPGILARQEAERLGAQDALLLNTQGRVAESTISNLLVATDAGLLTPHGAEGALAGIARERLLEQNLVREARLAPADLLRARGVWLVNSLSLRVVTALDGTPLPVDEPHTAQLEQCLRHTA</sequence>
<dbReference type="Pfam" id="PF01063">
    <property type="entry name" value="Aminotran_4"/>
    <property type="match status" value="1"/>
</dbReference>
<evidence type="ECO:0000256" key="1">
    <source>
        <dbReference type="ARBA" id="ARBA00009320"/>
    </source>
</evidence>
<accession>A0A269Y0I8</accession>
<dbReference type="Gene3D" id="3.20.10.10">
    <property type="entry name" value="D-amino Acid Aminotransferase, subunit A, domain 2"/>
    <property type="match status" value="1"/>
</dbReference>
<dbReference type="InterPro" id="IPR043132">
    <property type="entry name" value="BCAT-like_C"/>
</dbReference>
<dbReference type="OrthoDB" id="9805628at2"/>
<dbReference type="InterPro" id="IPR043131">
    <property type="entry name" value="BCAT-like_N"/>
</dbReference>
<dbReference type="GO" id="GO:0005829">
    <property type="term" value="C:cytosol"/>
    <property type="evidence" value="ECO:0007669"/>
    <property type="project" value="TreeGrafter"/>
</dbReference>
<protein>
    <recommendedName>
        <fullName evidence="2">Probable branched-chain-amino-acid aminotransferase</fullName>
    </recommendedName>
</protein>
<dbReference type="PANTHER" id="PTHR42743:SF2">
    <property type="entry name" value="AMINODEOXYCHORISMATE LYASE"/>
    <property type="match status" value="1"/>
</dbReference>
<dbReference type="GO" id="GO:0008153">
    <property type="term" value="P:4-aminobenzoate biosynthetic process"/>
    <property type="evidence" value="ECO:0007669"/>
    <property type="project" value="TreeGrafter"/>
</dbReference>
<dbReference type="InterPro" id="IPR001544">
    <property type="entry name" value="Aminotrans_IV"/>
</dbReference>
<dbReference type="Proteomes" id="UP000216151">
    <property type="component" value="Unassembled WGS sequence"/>
</dbReference>
<name>A0A269Y0I8_9PROT</name>
<evidence type="ECO:0000313" key="4">
    <source>
        <dbReference type="Proteomes" id="UP000216151"/>
    </source>
</evidence>
<dbReference type="RefSeq" id="WP_095349243.1">
    <property type="nucleotide sequence ID" value="NZ_JBDNMF010000008.1"/>
</dbReference>
<dbReference type="SUPFAM" id="SSF56752">
    <property type="entry name" value="D-aminoacid aminotransferase-like PLP-dependent enzymes"/>
    <property type="match status" value="1"/>
</dbReference>
<dbReference type="PANTHER" id="PTHR42743">
    <property type="entry name" value="AMINO-ACID AMINOTRANSFERASE"/>
    <property type="match status" value="1"/>
</dbReference>
<evidence type="ECO:0000313" key="3">
    <source>
        <dbReference type="EMBL" id="PAK78970.1"/>
    </source>
</evidence>
<keyword evidence="4" id="KW-1185">Reference proteome</keyword>
<dbReference type="Gene3D" id="3.30.470.10">
    <property type="match status" value="1"/>
</dbReference>